<keyword evidence="1" id="KW-0805">Transcription regulation</keyword>
<keyword evidence="3" id="KW-0804">Transcription</keyword>
<dbReference type="RefSeq" id="WP_220508896.1">
    <property type="nucleotide sequence ID" value="NZ_BAAALP010000090.1"/>
</dbReference>
<gene>
    <name evidence="5" type="ORF">HNR61_001021</name>
</gene>
<keyword evidence="2 5" id="KW-0238">DNA-binding</keyword>
<proteinExistence type="predicted"/>
<keyword evidence="6" id="KW-1185">Reference proteome</keyword>
<dbReference type="Pfam" id="PF12833">
    <property type="entry name" value="HTH_18"/>
    <property type="match status" value="1"/>
</dbReference>
<evidence type="ECO:0000313" key="5">
    <source>
        <dbReference type="EMBL" id="MBA8949423.1"/>
    </source>
</evidence>
<reference evidence="5 6" key="1">
    <citation type="submission" date="2020-08" db="EMBL/GenBank/DDBJ databases">
        <title>Genomic Encyclopedia of Type Strains, Phase IV (KMG-IV): sequencing the most valuable type-strain genomes for metagenomic binning, comparative biology and taxonomic classification.</title>
        <authorList>
            <person name="Goeker M."/>
        </authorList>
    </citation>
    <scope>NUCLEOTIDE SEQUENCE [LARGE SCALE GENOMIC DNA]</scope>
    <source>
        <strain evidence="5 6">DSM 44197</strain>
    </source>
</reference>
<dbReference type="GO" id="GO:0043565">
    <property type="term" value="F:sequence-specific DNA binding"/>
    <property type="evidence" value="ECO:0007669"/>
    <property type="project" value="InterPro"/>
</dbReference>
<dbReference type="Gene3D" id="1.10.10.60">
    <property type="entry name" value="Homeodomain-like"/>
    <property type="match status" value="1"/>
</dbReference>
<organism evidence="5 6">
    <name type="scientific">Actinomadura namibiensis</name>
    <dbReference type="NCBI Taxonomy" id="182080"/>
    <lineage>
        <taxon>Bacteria</taxon>
        <taxon>Bacillati</taxon>
        <taxon>Actinomycetota</taxon>
        <taxon>Actinomycetes</taxon>
        <taxon>Streptosporangiales</taxon>
        <taxon>Thermomonosporaceae</taxon>
        <taxon>Actinomadura</taxon>
    </lineage>
</organism>
<evidence type="ECO:0000313" key="6">
    <source>
        <dbReference type="Proteomes" id="UP000572680"/>
    </source>
</evidence>
<accession>A0A7W3QJY4</accession>
<dbReference type="PROSITE" id="PS01124">
    <property type="entry name" value="HTH_ARAC_FAMILY_2"/>
    <property type="match status" value="1"/>
</dbReference>
<dbReference type="InterPro" id="IPR050204">
    <property type="entry name" value="AraC_XylS_family_regulators"/>
</dbReference>
<evidence type="ECO:0000256" key="2">
    <source>
        <dbReference type="ARBA" id="ARBA00023125"/>
    </source>
</evidence>
<comment type="caution">
    <text evidence="5">The sequence shown here is derived from an EMBL/GenBank/DDBJ whole genome shotgun (WGS) entry which is preliminary data.</text>
</comment>
<protein>
    <submittedName>
        <fullName evidence="5">AraC-like DNA-binding protein</fullName>
    </submittedName>
</protein>
<dbReference type="AlphaFoldDB" id="A0A7W3QJY4"/>
<sequence length="227" mass="24069">MIVQPAGAPGLERTGRRLRASGPVTVFAEDGPAAVTRHAHPAWKLVLCASGHVEIDGRGRAPGVLVPPRLPHTAATTGPYTAVFLDPWQISRPYAPLPLDERTTRRLLAADPPDLAAALGRPAVLDPRLAHALDHLAHAARLEDLAAEVGLSAHRLRALTRSAVGVPLARLRQWARLRVAVTALADVPPADAAHLAGLADQPHLTRLSRGLLGRTPRSLVSAPPARR</sequence>
<evidence type="ECO:0000256" key="1">
    <source>
        <dbReference type="ARBA" id="ARBA00023015"/>
    </source>
</evidence>
<evidence type="ECO:0000259" key="4">
    <source>
        <dbReference type="PROSITE" id="PS01124"/>
    </source>
</evidence>
<dbReference type="InterPro" id="IPR018060">
    <property type="entry name" value="HTH_AraC"/>
</dbReference>
<dbReference type="EMBL" id="JACJIA010000001">
    <property type="protein sequence ID" value="MBA8949423.1"/>
    <property type="molecule type" value="Genomic_DNA"/>
</dbReference>
<feature type="domain" description="HTH araC/xylS-type" evidence="4">
    <location>
        <begin position="126"/>
        <end position="222"/>
    </location>
</feature>
<dbReference type="Proteomes" id="UP000572680">
    <property type="component" value="Unassembled WGS sequence"/>
</dbReference>
<dbReference type="SMART" id="SM00342">
    <property type="entry name" value="HTH_ARAC"/>
    <property type="match status" value="1"/>
</dbReference>
<name>A0A7W3QJY4_ACTNM</name>
<dbReference type="PANTHER" id="PTHR46796">
    <property type="entry name" value="HTH-TYPE TRANSCRIPTIONAL ACTIVATOR RHAS-RELATED"/>
    <property type="match status" value="1"/>
</dbReference>
<evidence type="ECO:0000256" key="3">
    <source>
        <dbReference type="ARBA" id="ARBA00023163"/>
    </source>
</evidence>
<dbReference type="GO" id="GO:0003700">
    <property type="term" value="F:DNA-binding transcription factor activity"/>
    <property type="evidence" value="ECO:0007669"/>
    <property type="project" value="InterPro"/>
</dbReference>